<sequence>MKLSEVPIGAIVEVKRVLPSDISPKLRAVGILPGVRIEVIKAAPMGDPRLYKVFNKTISLRDAEADLVEVELIEEIPLPATFVEPGIYKVVNILAGRIARSSLSRCGIIENETIEILPDRRVKTSVGIFDIGFGRLSKVMVTKIRDNVLKNSVTDLEE</sequence>
<dbReference type="InterPro" id="IPR038157">
    <property type="entry name" value="FeoA_core_dom"/>
</dbReference>
<dbReference type="SUPFAM" id="SSF50037">
    <property type="entry name" value="C-terminal domain of transcriptional repressors"/>
    <property type="match status" value="1"/>
</dbReference>
<keyword evidence="1" id="KW-0408">Iron</keyword>
<feature type="domain" description="Ferrous iron transporter FeoA-like" evidence="2">
    <location>
        <begin position="1"/>
        <end position="72"/>
    </location>
</feature>
<evidence type="ECO:0000313" key="3">
    <source>
        <dbReference type="EMBL" id="ABS60126.1"/>
    </source>
</evidence>
<accession>A7HJP3</accession>
<reference evidence="3 4" key="1">
    <citation type="submission" date="2007-07" db="EMBL/GenBank/DDBJ databases">
        <title>Complete sequence of Fervidobacterium nodosum Rt17-B1.</title>
        <authorList>
            <consortium name="US DOE Joint Genome Institute"/>
            <person name="Copeland A."/>
            <person name="Lucas S."/>
            <person name="Lapidus A."/>
            <person name="Barry K."/>
            <person name="Glavina del Rio T."/>
            <person name="Dalin E."/>
            <person name="Tice H."/>
            <person name="Pitluck S."/>
            <person name="Saunders E."/>
            <person name="Brettin T."/>
            <person name="Bruce D."/>
            <person name="Detter J.C."/>
            <person name="Han C."/>
            <person name="Schmutz J."/>
            <person name="Larimer F."/>
            <person name="Land M."/>
            <person name="Hauser L."/>
            <person name="Kyrpides N."/>
            <person name="Mikhailova N."/>
            <person name="Nelson K."/>
            <person name="Gogarten J.P."/>
            <person name="Noll K."/>
            <person name="Richardson P."/>
        </authorList>
    </citation>
    <scope>NUCLEOTIDE SEQUENCE [LARGE SCALE GENOMIC DNA]</scope>
    <source>
        <strain evidence="4">ATCC 35602 / DSM 5306 / Rt17-B1</strain>
    </source>
</reference>
<dbReference type="OrthoDB" id="37552at2"/>
<feature type="domain" description="Ferrous iron transporter FeoA-like" evidence="2">
    <location>
        <begin position="78"/>
        <end position="143"/>
    </location>
</feature>
<proteinExistence type="predicted"/>
<reference evidence="3 4" key="2">
    <citation type="journal article" date="2009" name="Proc. Natl. Acad. Sci. U.S.A.">
        <title>On the chimeric nature, thermophilic origin, and phylogenetic placement of the Thermotogales.</title>
        <authorList>
            <person name="Zhaxybayeva O."/>
            <person name="Swithers K.S."/>
            <person name="Lapierre P."/>
            <person name="Fournier G.P."/>
            <person name="Bickhart D.M."/>
            <person name="DeBoy R.T."/>
            <person name="Nelson K.E."/>
            <person name="Nesbo C.L."/>
            <person name="Doolittle W.F."/>
            <person name="Gogarten J.P."/>
            <person name="Noll K.M."/>
        </authorList>
    </citation>
    <scope>NUCLEOTIDE SEQUENCE [LARGE SCALE GENOMIC DNA]</scope>
    <source>
        <strain evidence="4">ATCC 35602 / DSM 5306 / Rt17-B1</strain>
    </source>
</reference>
<dbReference type="InterPro" id="IPR052713">
    <property type="entry name" value="FeoA"/>
</dbReference>
<dbReference type="eggNOG" id="COG1918">
    <property type="taxonomic scope" value="Bacteria"/>
</dbReference>
<dbReference type="Proteomes" id="UP000002415">
    <property type="component" value="Chromosome"/>
</dbReference>
<evidence type="ECO:0000259" key="2">
    <source>
        <dbReference type="SMART" id="SM00899"/>
    </source>
</evidence>
<dbReference type="KEGG" id="fno:Fnod_0260"/>
<evidence type="ECO:0000256" key="1">
    <source>
        <dbReference type="ARBA" id="ARBA00023004"/>
    </source>
</evidence>
<dbReference type="SMART" id="SM00899">
    <property type="entry name" value="FeoA"/>
    <property type="match status" value="2"/>
</dbReference>
<dbReference type="HOGENOM" id="CLU_143561_0_0_0"/>
<dbReference type="Pfam" id="PF04023">
    <property type="entry name" value="FeoA"/>
    <property type="match status" value="1"/>
</dbReference>
<dbReference type="STRING" id="381764.Fnod_0260"/>
<dbReference type="RefSeq" id="WP_011993448.1">
    <property type="nucleotide sequence ID" value="NC_009718.1"/>
</dbReference>
<dbReference type="EMBL" id="CP000771">
    <property type="protein sequence ID" value="ABS60126.1"/>
    <property type="molecule type" value="Genomic_DNA"/>
</dbReference>
<keyword evidence="4" id="KW-1185">Reference proteome</keyword>
<dbReference type="GO" id="GO:0046914">
    <property type="term" value="F:transition metal ion binding"/>
    <property type="evidence" value="ECO:0007669"/>
    <property type="project" value="InterPro"/>
</dbReference>
<gene>
    <name evidence="3" type="ordered locus">Fnod_0260</name>
</gene>
<evidence type="ECO:0000313" key="4">
    <source>
        <dbReference type="Proteomes" id="UP000002415"/>
    </source>
</evidence>
<dbReference type="Gene3D" id="2.30.30.90">
    <property type="match status" value="2"/>
</dbReference>
<organism evidence="3 4">
    <name type="scientific">Fervidobacterium nodosum (strain ATCC 35602 / DSM 5306 / Rt17-B1)</name>
    <dbReference type="NCBI Taxonomy" id="381764"/>
    <lineage>
        <taxon>Bacteria</taxon>
        <taxon>Thermotogati</taxon>
        <taxon>Thermotogota</taxon>
        <taxon>Thermotogae</taxon>
        <taxon>Thermotogales</taxon>
        <taxon>Fervidobacteriaceae</taxon>
        <taxon>Fervidobacterium</taxon>
    </lineage>
</organism>
<dbReference type="InterPro" id="IPR008988">
    <property type="entry name" value="Transcriptional_repressor_C"/>
</dbReference>
<protein>
    <submittedName>
        <fullName evidence="3">FeoA family protein</fullName>
    </submittedName>
</protein>
<dbReference type="PANTHER" id="PTHR42954:SF2">
    <property type="entry name" value="FE(2+) TRANSPORT PROTEIN A"/>
    <property type="match status" value="1"/>
</dbReference>
<dbReference type="InterPro" id="IPR007167">
    <property type="entry name" value="Fe-transptr_FeoA-like"/>
</dbReference>
<name>A7HJP3_FERNB</name>
<dbReference type="AlphaFoldDB" id="A7HJP3"/>
<dbReference type="PANTHER" id="PTHR42954">
    <property type="entry name" value="FE(2+) TRANSPORT PROTEIN A"/>
    <property type="match status" value="1"/>
</dbReference>